<dbReference type="Pfam" id="PF01477">
    <property type="entry name" value="PLAT"/>
    <property type="match status" value="1"/>
</dbReference>
<evidence type="ECO:0000256" key="2">
    <source>
        <dbReference type="ARBA" id="ARBA00005189"/>
    </source>
</evidence>
<dbReference type="Proteomes" id="UP001352852">
    <property type="component" value="Unassembled WGS sequence"/>
</dbReference>
<dbReference type="EMBL" id="JAHUTJ010016864">
    <property type="protein sequence ID" value="MED6270242.1"/>
    <property type="molecule type" value="Genomic_DNA"/>
</dbReference>
<dbReference type="InterPro" id="IPR000907">
    <property type="entry name" value="LipOase"/>
</dbReference>
<dbReference type="InterPro" id="IPR036392">
    <property type="entry name" value="PLAT/LH2_dom_sf"/>
</dbReference>
<dbReference type="InterPro" id="IPR001024">
    <property type="entry name" value="PLAT/LH2_dom"/>
</dbReference>
<dbReference type="InterPro" id="IPR001885">
    <property type="entry name" value="LipOase_mml"/>
</dbReference>
<dbReference type="PROSITE" id="PS51393">
    <property type="entry name" value="LIPOXYGENASE_3"/>
    <property type="match status" value="1"/>
</dbReference>
<keyword evidence="7" id="KW-0560">Oxidoreductase</keyword>
<dbReference type="SMART" id="SM00308">
    <property type="entry name" value="LH2"/>
    <property type="match status" value="1"/>
</dbReference>
<comment type="caution">
    <text evidence="9">Lacks conserved residue(s) required for the propagation of feature annotation.</text>
</comment>
<evidence type="ECO:0000256" key="3">
    <source>
        <dbReference type="ARBA" id="ARBA00009419"/>
    </source>
</evidence>
<dbReference type="PANTHER" id="PTHR11771">
    <property type="entry name" value="LIPOXYGENASE"/>
    <property type="match status" value="1"/>
</dbReference>
<dbReference type="InterPro" id="IPR036226">
    <property type="entry name" value="LipOase_C_sf"/>
</dbReference>
<comment type="pathway">
    <text evidence="2">Lipid metabolism.</text>
</comment>
<feature type="domain" description="Lipoxygenase" evidence="11">
    <location>
        <begin position="169"/>
        <end position="719"/>
    </location>
</feature>
<evidence type="ECO:0000313" key="12">
    <source>
        <dbReference type="EMBL" id="MED6270242.1"/>
    </source>
</evidence>
<comment type="similarity">
    <text evidence="3">Belongs to the lipoxygenase family.</text>
</comment>
<keyword evidence="8" id="KW-0443">Lipid metabolism</keyword>
<accession>A0ABU7D518</accession>
<keyword evidence="6" id="KW-0223">Dioxygenase</keyword>
<comment type="caution">
    <text evidence="12">The sequence shown here is derived from an EMBL/GenBank/DDBJ whole genome shotgun (WGS) entry which is preliminary data.</text>
</comment>
<dbReference type="PROSITE" id="PS50095">
    <property type="entry name" value="PLAT"/>
    <property type="match status" value="1"/>
</dbReference>
<evidence type="ECO:0000259" key="10">
    <source>
        <dbReference type="PROSITE" id="PS50095"/>
    </source>
</evidence>
<evidence type="ECO:0000313" key="13">
    <source>
        <dbReference type="Proteomes" id="UP001352852"/>
    </source>
</evidence>
<comment type="subcellular location">
    <subcellularLocation>
        <location evidence="1">Cytoplasm</location>
    </subcellularLocation>
</comment>
<keyword evidence="13" id="KW-1185">Reference proteome</keyword>
<proteinExistence type="inferred from homology"/>
<sequence>MQAALFSFITTDLTLETRRSKVQSLILNSVWRREVCCCCCYNEDSFLNETMAEYKLQVTTGDMKHAGTIDNIYVILFGAEGQSERTELDNSGIDFKTGMTRTYTVKTGSSLGELLFIKVEKDPLFIFPEDEWYCSKIVVITPEGNNVVFPCYRWISRGELVELRGGKAMMVFEKEHSLLIDHRKRELELKKSSYQWEIPDEKLPHSSHFKDISELPAEIRYSLSKSEEVQYKKRKIYSELRFKGLAGSHKKWKDINDMKKILQSKKTTLSEYVSEHWKEDDFFGFQILNATNPNVINRCSKLPPTFPVTEEMVKPFLEPGTTLKKEMEKGNIFLCDQKIMHGIPGRIKDGNSLHVTAGLCLFYVNPERKLIPIAIQLHQQPSEQNPIFLPSDLETDWLLAKLFFKSSDQIEQQAVHHLMNTHYLAEVFAVATLRCFPIIHPLYKLLIPHFRYTLHINIVGRKTLLGPGGALSESSLGVEGLTELIRRALSQMTYSSLCLPENIAARGLESIPNFHYRDDALKLWNHISNFVRSVVEYYYNSDSNVCKDTELQDWISEIFTHGVLRNKQSGFPSCFSTVDEVVKFITMVIFRVSVQHAAVNDGQFDYNSWMLNGSLLLCKPPLTTKGESSMQTLLEVLPDVGDTIKLVSAVWILSDKYTDVVPLGTYPEEHFDEPALKQMIKEFQAELSYLSEEITLRNSQLEVPYPYLNPALIENSVTI</sequence>
<dbReference type="SUPFAM" id="SSF48484">
    <property type="entry name" value="Lipoxigenase"/>
    <property type="match status" value="1"/>
</dbReference>
<evidence type="ECO:0000256" key="5">
    <source>
        <dbReference type="ARBA" id="ARBA00022723"/>
    </source>
</evidence>
<dbReference type="Pfam" id="PF00305">
    <property type="entry name" value="Lipoxygenase"/>
    <property type="match status" value="1"/>
</dbReference>
<dbReference type="InterPro" id="IPR020834">
    <property type="entry name" value="LipOase_CS"/>
</dbReference>
<dbReference type="PRINTS" id="PR00467">
    <property type="entry name" value="MAMLPOXGNASE"/>
</dbReference>
<dbReference type="PRINTS" id="PR00087">
    <property type="entry name" value="LIPOXYGENASE"/>
</dbReference>
<feature type="domain" description="PLAT" evidence="10">
    <location>
        <begin position="52"/>
        <end position="169"/>
    </location>
</feature>
<evidence type="ECO:0000259" key="11">
    <source>
        <dbReference type="PROSITE" id="PS51393"/>
    </source>
</evidence>
<evidence type="ECO:0000256" key="1">
    <source>
        <dbReference type="ARBA" id="ARBA00004496"/>
    </source>
</evidence>
<evidence type="ECO:0000256" key="4">
    <source>
        <dbReference type="ARBA" id="ARBA00022490"/>
    </source>
</evidence>
<dbReference type="SUPFAM" id="SSF49723">
    <property type="entry name" value="Lipase/lipooxygenase domain (PLAT/LH2 domain)"/>
    <property type="match status" value="1"/>
</dbReference>
<name>A0ABU7D518_9TELE</name>
<gene>
    <name evidence="12" type="ORF">CHARACLAT_008164</name>
</gene>
<evidence type="ECO:0000256" key="7">
    <source>
        <dbReference type="ARBA" id="ARBA00023002"/>
    </source>
</evidence>
<evidence type="ECO:0000256" key="8">
    <source>
        <dbReference type="ARBA" id="ARBA00023098"/>
    </source>
</evidence>
<protein>
    <submittedName>
        <fullName evidence="12">Uncharacterized protein</fullName>
    </submittedName>
</protein>
<dbReference type="Gene3D" id="2.60.60.20">
    <property type="entry name" value="PLAT/LH2 domain"/>
    <property type="match status" value="1"/>
</dbReference>
<dbReference type="InterPro" id="IPR013819">
    <property type="entry name" value="LipOase_C"/>
</dbReference>
<evidence type="ECO:0000256" key="9">
    <source>
        <dbReference type="PROSITE-ProRule" id="PRU00152"/>
    </source>
</evidence>
<keyword evidence="4" id="KW-0963">Cytoplasm</keyword>
<dbReference type="Gene3D" id="1.20.245.10">
    <property type="entry name" value="Lipoxygenase-1, Domain 5"/>
    <property type="match status" value="1"/>
</dbReference>
<dbReference type="Gene3D" id="3.10.450.60">
    <property type="match status" value="1"/>
</dbReference>
<organism evidence="12 13">
    <name type="scientific">Characodon lateralis</name>
    <dbReference type="NCBI Taxonomy" id="208331"/>
    <lineage>
        <taxon>Eukaryota</taxon>
        <taxon>Metazoa</taxon>
        <taxon>Chordata</taxon>
        <taxon>Craniata</taxon>
        <taxon>Vertebrata</taxon>
        <taxon>Euteleostomi</taxon>
        <taxon>Actinopterygii</taxon>
        <taxon>Neopterygii</taxon>
        <taxon>Teleostei</taxon>
        <taxon>Neoteleostei</taxon>
        <taxon>Acanthomorphata</taxon>
        <taxon>Ovalentaria</taxon>
        <taxon>Atherinomorphae</taxon>
        <taxon>Cyprinodontiformes</taxon>
        <taxon>Goodeidae</taxon>
        <taxon>Characodon</taxon>
    </lineage>
</organism>
<keyword evidence="5" id="KW-0479">Metal-binding</keyword>
<reference evidence="12 13" key="1">
    <citation type="submission" date="2021-06" db="EMBL/GenBank/DDBJ databases">
        <authorList>
            <person name="Palmer J.M."/>
        </authorList>
    </citation>
    <scope>NUCLEOTIDE SEQUENCE [LARGE SCALE GENOMIC DNA]</scope>
    <source>
        <strain evidence="12 13">CL_MEX2019</strain>
        <tissue evidence="12">Muscle</tissue>
    </source>
</reference>
<evidence type="ECO:0000256" key="6">
    <source>
        <dbReference type="ARBA" id="ARBA00022964"/>
    </source>
</evidence>
<dbReference type="PROSITE" id="PS00081">
    <property type="entry name" value="LIPOXYGENASE_2"/>
    <property type="match status" value="1"/>
</dbReference>